<evidence type="ECO:0000256" key="3">
    <source>
        <dbReference type="ARBA" id="ARBA00022692"/>
    </source>
</evidence>
<feature type="transmembrane region" description="Helical" evidence="6">
    <location>
        <begin position="294"/>
        <end position="311"/>
    </location>
</feature>
<organism evidence="7 8">
    <name type="scientific">Aeromicrobium ginsengisoli</name>
    <dbReference type="NCBI Taxonomy" id="363867"/>
    <lineage>
        <taxon>Bacteria</taxon>
        <taxon>Bacillati</taxon>
        <taxon>Actinomycetota</taxon>
        <taxon>Actinomycetes</taxon>
        <taxon>Propionibacteriales</taxon>
        <taxon>Nocardioidaceae</taxon>
        <taxon>Aeromicrobium</taxon>
    </lineage>
</organism>
<gene>
    <name evidence="7" type="ORF">ESP70_006805</name>
</gene>
<feature type="transmembrane region" description="Helical" evidence="6">
    <location>
        <begin position="212"/>
        <end position="232"/>
    </location>
</feature>
<accession>A0A5M4FE09</accession>
<feature type="transmembrane region" description="Helical" evidence="6">
    <location>
        <begin position="163"/>
        <end position="181"/>
    </location>
</feature>
<evidence type="ECO:0000256" key="5">
    <source>
        <dbReference type="ARBA" id="ARBA00023136"/>
    </source>
</evidence>
<keyword evidence="5 6" id="KW-0472">Membrane</keyword>
<evidence type="ECO:0000313" key="8">
    <source>
        <dbReference type="Proteomes" id="UP000380867"/>
    </source>
</evidence>
<feature type="transmembrane region" description="Helical" evidence="6">
    <location>
        <begin position="75"/>
        <end position="92"/>
    </location>
</feature>
<dbReference type="OrthoDB" id="9784538at2"/>
<feature type="transmembrane region" description="Helical" evidence="6">
    <location>
        <begin position="244"/>
        <end position="262"/>
    </location>
</feature>
<dbReference type="GO" id="GO:0005886">
    <property type="term" value="C:plasma membrane"/>
    <property type="evidence" value="ECO:0007669"/>
    <property type="project" value="UniProtKB-SubCell"/>
</dbReference>
<reference evidence="7" key="1">
    <citation type="submission" date="2019-09" db="EMBL/GenBank/DDBJ databases">
        <authorList>
            <person name="Li J."/>
        </authorList>
    </citation>
    <scope>NUCLEOTIDE SEQUENCE [LARGE SCALE GENOMIC DNA]</scope>
    <source>
        <strain evidence="7">JCM 14732</strain>
    </source>
</reference>
<comment type="caution">
    <text evidence="7">The sequence shown here is derived from an EMBL/GenBank/DDBJ whole genome shotgun (WGS) entry which is preliminary data.</text>
</comment>
<evidence type="ECO:0000256" key="4">
    <source>
        <dbReference type="ARBA" id="ARBA00022989"/>
    </source>
</evidence>
<sequence>MKGSLQTWRSRPEALALLLALGLLALNVVVRPSFGSAGSIPASLAAFAPFAIAAMASAPSVISGGGGIDISIGPLVNLVTIVVVVTLFGHGVTHPLAVIPIALALGLLVGVVNGLLVSVVRYQPVIATLCGYFILTGVGLQIAPSPSSATTSWMNHLADTFGPVPGAVFLIGPPLVLWWLLGRAGYVKRLRAVGGDDATAYANGVGVTAVRVTAYALGGLVAGFGGIASAALLQSGDAGLAGQYTLPAIAAVVIGGTSLLGGRGGLAGPLAGAACIFLVQTLLSSLYVSDSWLQVAYGSMLIGAVIFSGRVPQLRRSNA</sequence>
<keyword evidence="8" id="KW-1185">Reference proteome</keyword>
<dbReference type="Pfam" id="PF02653">
    <property type="entry name" value="BPD_transp_2"/>
    <property type="match status" value="1"/>
</dbReference>
<feature type="transmembrane region" description="Helical" evidence="6">
    <location>
        <begin position="98"/>
        <end position="118"/>
    </location>
</feature>
<name>A0A5M4FE09_9ACTN</name>
<dbReference type="RefSeq" id="WP_149688606.1">
    <property type="nucleotide sequence ID" value="NZ_SDPQ02000002.1"/>
</dbReference>
<protein>
    <submittedName>
        <fullName evidence="7">ABC transporter permease</fullName>
    </submittedName>
</protein>
<dbReference type="PANTHER" id="PTHR32196">
    <property type="entry name" value="ABC TRANSPORTER PERMEASE PROTEIN YPHD-RELATED-RELATED"/>
    <property type="match status" value="1"/>
</dbReference>
<comment type="subcellular location">
    <subcellularLocation>
        <location evidence="1">Cell membrane</location>
        <topology evidence="1">Multi-pass membrane protein</topology>
    </subcellularLocation>
</comment>
<feature type="transmembrane region" description="Helical" evidence="6">
    <location>
        <begin position="47"/>
        <end position="68"/>
    </location>
</feature>
<feature type="transmembrane region" description="Helical" evidence="6">
    <location>
        <begin position="269"/>
        <end position="288"/>
    </location>
</feature>
<dbReference type="InterPro" id="IPR001851">
    <property type="entry name" value="ABC_transp_permease"/>
</dbReference>
<feature type="transmembrane region" description="Helical" evidence="6">
    <location>
        <begin position="125"/>
        <end position="143"/>
    </location>
</feature>
<dbReference type="PANTHER" id="PTHR32196:SF63">
    <property type="entry name" value="INNER MEMBRANE ABC TRANSPORTER PERMEASE PROTEIN YJFF"/>
    <property type="match status" value="1"/>
</dbReference>
<dbReference type="GO" id="GO:0022857">
    <property type="term" value="F:transmembrane transporter activity"/>
    <property type="evidence" value="ECO:0007669"/>
    <property type="project" value="InterPro"/>
</dbReference>
<evidence type="ECO:0000256" key="2">
    <source>
        <dbReference type="ARBA" id="ARBA00022475"/>
    </source>
</evidence>
<dbReference type="AlphaFoldDB" id="A0A5M4FE09"/>
<dbReference type="Proteomes" id="UP000380867">
    <property type="component" value="Unassembled WGS sequence"/>
</dbReference>
<dbReference type="EMBL" id="SDPQ02000002">
    <property type="protein sequence ID" value="KAA1397113.1"/>
    <property type="molecule type" value="Genomic_DNA"/>
</dbReference>
<evidence type="ECO:0000256" key="6">
    <source>
        <dbReference type="SAM" id="Phobius"/>
    </source>
</evidence>
<keyword evidence="3 6" id="KW-0812">Transmembrane</keyword>
<evidence type="ECO:0000313" key="7">
    <source>
        <dbReference type="EMBL" id="KAA1397113.1"/>
    </source>
</evidence>
<keyword evidence="4 6" id="KW-1133">Transmembrane helix</keyword>
<evidence type="ECO:0000256" key="1">
    <source>
        <dbReference type="ARBA" id="ARBA00004651"/>
    </source>
</evidence>
<keyword evidence="2" id="KW-1003">Cell membrane</keyword>
<proteinExistence type="predicted"/>